<reference evidence="1" key="1">
    <citation type="submission" date="2020-05" db="EMBL/GenBank/DDBJ databases">
        <authorList>
            <person name="Chiriac C."/>
            <person name="Salcher M."/>
            <person name="Ghai R."/>
            <person name="Kavagutti S V."/>
        </authorList>
    </citation>
    <scope>NUCLEOTIDE SEQUENCE</scope>
</reference>
<sequence>MNLEEFLNYQPKCLACGSSLKTAFHSNKKQNINIINDRFEAKFKLGNLHHKQKHYYVIFSISLKDNSFFVDFYDKYQLITNISISILNRFKTFDTNNSYYQIFRLCKCNKYNYTSNLFKLDYKECSIKDLSVRTEYLELQHHNHNYEIINWHDNQETWFTIINNNNSFLSSVPDMVKIPIINMNNKDYIVNRLNNLLIFT</sequence>
<evidence type="ECO:0000313" key="1">
    <source>
        <dbReference type="EMBL" id="CAB4196586.1"/>
    </source>
</evidence>
<gene>
    <name evidence="1" type="ORF">UFOVP1290_106</name>
</gene>
<proteinExistence type="predicted"/>
<name>A0A6J5RQM9_9CAUD</name>
<organism evidence="1">
    <name type="scientific">uncultured Caudovirales phage</name>
    <dbReference type="NCBI Taxonomy" id="2100421"/>
    <lineage>
        <taxon>Viruses</taxon>
        <taxon>Duplodnaviria</taxon>
        <taxon>Heunggongvirae</taxon>
        <taxon>Uroviricota</taxon>
        <taxon>Caudoviricetes</taxon>
        <taxon>Peduoviridae</taxon>
        <taxon>Maltschvirus</taxon>
        <taxon>Maltschvirus maltsch</taxon>
    </lineage>
</organism>
<dbReference type="EMBL" id="LR797252">
    <property type="protein sequence ID" value="CAB4196586.1"/>
    <property type="molecule type" value="Genomic_DNA"/>
</dbReference>
<accession>A0A6J5RQM9</accession>
<protein>
    <submittedName>
        <fullName evidence="1">Uncharacterized protein</fullName>
    </submittedName>
</protein>